<dbReference type="NCBIfam" id="TIGR01382">
    <property type="entry name" value="PfpI"/>
    <property type="match status" value="1"/>
</dbReference>
<evidence type="ECO:0000313" key="3">
    <source>
        <dbReference type="EMBL" id="CEG61264.1"/>
    </source>
</evidence>
<feature type="domain" description="DJ-1/PfpI" evidence="2">
    <location>
        <begin position="8"/>
        <end position="173"/>
    </location>
</feature>
<evidence type="ECO:0000256" key="1">
    <source>
        <dbReference type="ARBA" id="ARBA00008542"/>
    </source>
</evidence>
<dbReference type="HOGENOM" id="CLU_000445_44_4_6"/>
<reference evidence="4 6" key="3">
    <citation type="submission" date="2016-10" db="EMBL/GenBank/DDBJ databases">
        <authorList>
            <person name="Varghese N."/>
            <person name="Submissions S."/>
        </authorList>
    </citation>
    <scope>NUCLEOTIDE SEQUENCE [LARGE SCALE GENOMIC DNA]</scope>
    <source>
        <strain evidence="4 6">ATCC 33218</strain>
    </source>
</reference>
<dbReference type="GO" id="GO:0008233">
    <property type="term" value="F:peptidase activity"/>
    <property type="evidence" value="ECO:0007669"/>
    <property type="project" value="UniProtKB-KW"/>
</dbReference>
<dbReference type="Proteomes" id="UP000182998">
    <property type="component" value="Unassembled WGS sequence"/>
</dbReference>
<evidence type="ECO:0000259" key="2">
    <source>
        <dbReference type="Pfam" id="PF01965"/>
    </source>
</evidence>
<dbReference type="InterPro" id="IPR029062">
    <property type="entry name" value="Class_I_gatase-like"/>
</dbReference>
<keyword evidence="6" id="KW-1185">Reference proteome</keyword>
<dbReference type="CDD" id="cd03134">
    <property type="entry name" value="GATase1_PfpI_like"/>
    <property type="match status" value="1"/>
</dbReference>
<dbReference type="GO" id="GO:0006508">
    <property type="term" value="P:proteolysis"/>
    <property type="evidence" value="ECO:0007669"/>
    <property type="project" value="UniProtKB-KW"/>
</dbReference>
<sequence>MNKLNGFKVAILAANGFEEIELEKPRNALEKEGAKTFLISPEKEYVQGWNHMEVGDTFTVDVPLKEAKADDYDALLLPGGVINPDRLRTIPEAINFVREMNNQKKPIAAICHGPWLLINADAVKNHKVTSWSSIKIDLINAGAKWIDEPVVSDDNLITSRKPDDIPLFNEGMINLFSSWKEGHHSAQ</sequence>
<dbReference type="SUPFAM" id="SSF52317">
    <property type="entry name" value="Class I glutamine amidotransferase-like"/>
    <property type="match status" value="1"/>
</dbReference>
<dbReference type="PROSITE" id="PS51276">
    <property type="entry name" value="PEPTIDASE_C56_PFPI"/>
    <property type="match status" value="1"/>
</dbReference>
<comment type="similarity">
    <text evidence="1">Belongs to the peptidase C56 family.</text>
</comment>
<dbReference type="AlphaFoldDB" id="A0A098GFK3"/>
<dbReference type="Gene3D" id="3.40.50.880">
    <property type="match status" value="1"/>
</dbReference>
<evidence type="ECO:0000313" key="4">
    <source>
        <dbReference type="EMBL" id="SCY34244.1"/>
    </source>
</evidence>
<dbReference type="RefSeq" id="WP_045099538.1">
    <property type="nucleotide sequence ID" value="NZ_CP020614.1"/>
</dbReference>
<dbReference type="KEGG" id="tmc:LMI_1977"/>
<keyword evidence="3" id="KW-0645">Protease</keyword>
<dbReference type="PANTHER" id="PTHR42733:SF12">
    <property type="entry name" value="PROTEINASE"/>
    <property type="match status" value="1"/>
</dbReference>
<gene>
    <name evidence="3" type="ORF">LMI_1977</name>
    <name evidence="4" type="ORF">SAMN02982997_01475</name>
</gene>
<reference evidence="3" key="1">
    <citation type="submission" date="2014-09" db="EMBL/GenBank/DDBJ databases">
        <authorList>
            <person name="GOMEZ-VALERO Laura"/>
        </authorList>
    </citation>
    <scope>NUCLEOTIDE SEQUENCE</scope>
    <source>
        <strain evidence="3">ATCC33218</strain>
    </source>
</reference>
<proteinExistence type="inferred from homology"/>
<dbReference type="Pfam" id="PF01965">
    <property type="entry name" value="DJ-1_PfpI"/>
    <property type="match status" value="1"/>
</dbReference>
<keyword evidence="3" id="KW-0378">Hydrolase</keyword>
<dbReference type="Proteomes" id="UP000032414">
    <property type="component" value="Chromosome I"/>
</dbReference>
<dbReference type="PATRIC" id="fig|451.8.peg.1327"/>
<dbReference type="InterPro" id="IPR006286">
    <property type="entry name" value="C56_PfpI-like"/>
</dbReference>
<name>A0A098GFK3_LEGMI</name>
<organism evidence="3 5">
    <name type="scientific">Legionella micdadei</name>
    <name type="common">Tatlockia micdadei</name>
    <dbReference type="NCBI Taxonomy" id="451"/>
    <lineage>
        <taxon>Bacteria</taxon>
        <taxon>Pseudomonadati</taxon>
        <taxon>Pseudomonadota</taxon>
        <taxon>Gammaproteobacteria</taxon>
        <taxon>Legionellales</taxon>
        <taxon>Legionellaceae</taxon>
        <taxon>Legionella</taxon>
    </lineage>
</organism>
<protein>
    <submittedName>
        <fullName evidence="3">Intracellular protease, PfpI family</fullName>
    </submittedName>
    <submittedName>
        <fullName evidence="4">Protease I</fullName>
    </submittedName>
</protein>
<dbReference type="EMBL" id="FMVN01000006">
    <property type="protein sequence ID" value="SCY34244.1"/>
    <property type="molecule type" value="Genomic_DNA"/>
</dbReference>
<dbReference type="EMBL" id="LN614830">
    <property type="protein sequence ID" value="CEG61264.1"/>
    <property type="molecule type" value="Genomic_DNA"/>
</dbReference>
<reference evidence="5" key="2">
    <citation type="submission" date="2014-09" db="EMBL/GenBank/DDBJ databases">
        <authorList>
            <person name="Gomez-Valero L."/>
        </authorList>
    </citation>
    <scope>NUCLEOTIDE SEQUENCE [LARGE SCALE GENOMIC DNA]</scope>
    <source>
        <strain evidence="5">ATCC33218</strain>
    </source>
</reference>
<evidence type="ECO:0000313" key="6">
    <source>
        <dbReference type="Proteomes" id="UP000182998"/>
    </source>
</evidence>
<evidence type="ECO:0000313" key="5">
    <source>
        <dbReference type="Proteomes" id="UP000032414"/>
    </source>
</evidence>
<dbReference type="STRING" id="451.B6N58_06150"/>
<dbReference type="InterPro" id="IPR002818">
    <property type="entry name" value="DJ-1/PfpI"/>
</dbReference>
<dbReference type="OrthoDB" id="9792284at2"/>
<dbReference type="PANTHER" id="PTHR42733">
    <property type="entry name" value="DJ-1 PROTEIN"/>
    <property type="match status" value="1"/>
</dbReference>
<accession>A0A098GFK3</accession>